<dbReference type="Pfam" id="PF13639">
    <property type="entry name" value="zf-RING_2"/>
    <property type="match status" value="1"/>
</dbReference>
<dbReference type="STRING" id="1658172.A0A1B7NV19"/>
<feature type="region of interest" description="Disordered" evidence="2">
    <location>
        <begin position="89"/>
        <end position="112"/>
    </location>
</feature>
<dbReference type="GO" id="GO:0061630">
    <property type="term" value="F:ubiquitin protein ligase activity"/>
    <property type="evidence" value="ECO:0007669"/>
    <property type="project" value="InterPro"/>
</dbReference>
<evidence type="ECO:0000313" key="5">
    <source>
        <dbReference type="EMBL" id="OAX80626.1"/>
    </source>
</evidence>
<dbReference type="InterPro" id="IPR013083">
    <property type="entry name" value="Znf_RING/FYVE/PHD"/>
</dbReference>
<evidence type="ECO:0008006" key="7">
    <source>
        <dbReference type="Google" id="ProtNLM"/>
    </source>
</evidence>
<dbReference type="InterPro" id="IPR001841">
    <property type="entry name" value="Znf_RING"/>
</dbReference>
<accession>A0A1B7NV19</accession>
<dbReference type="PROSITE" id="PS50089">
    <property type="entry name" value="ZF_RING_2"/>
    <property type="match status" value="1"/>
</dbReference>
<name>A0A1B7NV19_9EURO</name>
<keyword evidence="6" id="KW-1185">Reference proteome</keyword>
<reference evidence="5 6" key="1">
    <citation type="submission" date="2015-07" db="EMBL/GenBank/DDBJ databases">
        <title>Emmonsia species relationships and genome sequence.</title>
        <authorList>
            <person name="Cuomo C.A."/>
            <person name="Schwartz I.S."/>
            <person name="Kenyon C."/>
            <person name="de Hoog G.S."/>
            <person name="Govender N.P."/>
            <person name="Botha A."/>
            <person name="Moreno L."/>
            <person name="de Vries M."/>
            <person name="Munoz J.F."/>
            <person name="Stielow J.B."/>
        </authorList>
    </citation>
    <scope>NUCLEOTIDE SEQUENCE [LARGE SCALE GENOMIC DNA]</scope>
    <source>
        <strain evidence="5 6">CBS 136260</strain>
    </source>
</reference>
<dbReference type="OrthoDB" id="2122982at2759"/>
<feature type="region of interest" description="Disordered" evidence="2">
    <location>
        <begin position="51"/>
        <end position="76"/>
    </location>
</feature>
<dbReference type="PROSITE" id="PS50966">
    <property type="entry name" value="ZF_SWIM"/>
    <property type="match status" value="1"/>
</dbReference>
<evidence type="ECO:0000313" key="6">
    <source>
        <dbReference type="Proteomes" id="UP000091918"/>
    </source>
</evidence>
<organism evidence="5 6">
    <name type="scientific">Emergomyces africanus</name>
    <dbReference type="NCBI Taxonomy" id="1955775"/>
    <lineage>
        <taxon>Eukaryota</taxon>
        <taxon>Fungi</taxon>
        <taxon>Dikarya</taxon>
        <taxon>Ascomycota</taxon>
        <taxon>Pezizomycotina</taxon>
        <taxon>Eurotiomycetes</taxon>
        <taxon>Eurotiomycetidae</taxon>
        <taxon>Onygenales</taxon>
        <taxon>Ajellomycetaceae</taxon>
        <taxon>Emergomyces</taxon>
    </lineage>
</organism>
<feature type="domain" description="SWIM-type" evidence="4">
    <location>
        <begin position="161"/>
        <end position="193"/>
    </location>
</feature>
<dbReference type="GO" id="GO:0008270">
    <property type="term" value="F:zinc ion binding"/>
    <property type="evidence" value="ECO:0007669"/>
    <property type="project" value="UniProtKB-KW"/>
</dbReference>
<dbReference type="Proteomes" id="UP000091918">
    <property type="component" value="Unassembled WGS sequence"/>
</dbReference>
<dbReference type="PANTHER" id="PTHR21540:SF0">
    <property type="entry name" value="PHD FAMILY PROTEIN"/>
    <property type="match status" value="1"/>
</dbReference>
<dbReference type="Pfam" id="PF04434">
    <property type="entry name" value="SWIM"/>
    <property type="match status" value="1"/>
</dbReference>
<evidence type="ECO:0000256" key="2">
    <source>
        <dbReference type="SAM" id="MobiDB-lite"/>
    </source>
</evidence>
<proteinExistence type="predicted"/>
<comment type="caution">
    <text evidence="5">The sequence shown here is derived from an EMBL/GenBank/DDBJ whole genome shotgun (WGS) entry which is preliminary data.</text>
</comment>
<keyword evidence="1" id="KW-0479">Metal-binding</keyword>
<dbReference type="AlphaFoldDB" id="A0A1B7NV19"/>
<dbReference type="InterPro" id="IPR039903">
    <property type="entry name" value="Zswim2"/>
</dbReference>
<dbReference type="InterPro" id="IPR007527">
    <property type="entry name" value="Znf_SWIM"/>
</dbReference>
<keyword evidence="1" id="KW-0862">Zinc</keyword>
<evidence type="ECO:0000256" key="1">
    <source>
        <dbReference type="PROSITE-ProRule" id="PRU00175"/>
    </source>
</evidence>
<protein>
    <recommendedName>
        <fullName evidence="7">Anaphase-promoting complex subunit 11</fullName>
    </recommendedName>
</protein>
<dbReference type="EMBL" id="LGUA01000656">
    <property type="protein sequence ID" value="OAX80626.1"/>
    <property type="molecule type" value="Genomic_DNA"/>
</dbReference>
<keyword evidence="1" id="KW-0863">Zinc-finger</keyword>
<evidence type="ECO:0000259" key="3">
    <source>
        <dbReference type="PROSITE" id="PS50089"/>
    </source>
</evidence>
<evidence type="ECO:0000259" key="4">
    <source>
        <dbReference type="PROSITE" id="PS50966"/>
    </source>
</evidence>
<dbReference type="PANTHER" id="PTHR21540">
    <property type="entry name" value="RING FINGER AND SWIM DOMAIN-CONTAINING PROTEIN 2"/>
    <property type="match status" value="1"/>
</dbReference>
<feature type="domain" description="RING-type" evidence="3">
    <location>
        <begin position="241"/>
        <end position="289"/>
    </location>
</feature>
<sequence length="345" mass="38598">MASGPPNVPQNPGRLLRSTKKRAFEDILHANYAAPAAPAAAAAAAAAAATTTMPRSAKRRKGRATITGDNTPLGVIDSTRQASSLIAKTTRPKLKKTAGSPSTEKEERRRRVFRKHAPQSYLQKLDRARTQRLFVVDRKREGTEEVPMERVQIVGTTGNLYEVVIGLEPSCTCPDSGKRNQCKHIIYVLHNVLKLSGYLEYQLAFLSSELREIFAKAPLNPKDSVSAENESRKRRPIEGDCPICFMEFEPAAEETVWCKAACGNNVHKTCFERWEAMHQNNGVRCVICRSAWKVDAPPLPQLLTNGRLNDEGYINVAGQFGLSGERDSSTYHQPWSRRRHSRYYY</sequence>
<dbReference type="Gene3D" id="3.30.40.10">
    <property type="entry name" value="Zinc/RING finger domain, C3HC4 (zinc finger)"/>
    <property type="match status" value="1"/>
</dbReference>
<dbReference type="SUPFAM" id="SSF57850">
    <property type="entry name" value="RING/U-box"/>
    <property type="match status" value="1"/>
</dbReference>
<gene>
    <name evidence="5" type="ORF">ACJ72_05032</name>
</gene>